<reference evidence="2 3" key="1">
    <citation type="journal article" date="2024" name="Commun. Biol.">
        <title>Comparative genomic analysis of thermophilic fungi reveals convergent evolutionary adaptations and gene losses.</title>
        <authorList>
            <person name="Steindorff A.S."/>
            <person name="Aguilar-Pontes M.V."/>
            <person name="Robinson A.J."/>
            <person name="Andreopoulos B."/>
            <person name="LaButti K."/>
            <person name="Kuo A."/>
            <person name="Mondo S."/>
            <person name="Riley R."/>
            <person name="Otillar R."/>
            <person name="Haridas S."/>
            <person name="Lipzen A."/>
            <person name="Grimwood J."/>
            <person name="Schmutz J."/>
            <person name="Clum A."/>
            <person name="Reid I.D."/>
            <person name="Moisan M.C."/>
            <person name="Butler G."/>
            <person name="Nguyen T.T.M."/>
            <person name="Dewar K."/>
            <person name="Conant G."/>
            <person name="Drula E."/>
            <person name="Henrissat B."/>
            <person name="Hansel C."/>
            <person name="Singer S."/>
            <person name="Hutchinson M.I."/>
            <person name="de Vries R.P."/>
            <person name="Natvig D.O."/>
            <person name="Powell A.J."/>
            <person name="Tsang A."/>
            <person name="Grigoriev I.V."/>
        </authorList>
    </citation>
    <scope>NUCLEOTIDE SEQUENCE [LARGE SCALE GENOMIC DNA]</scope>
    <source>
        <strain evidence="2 3">CBS 620.91</strain>
    </source>
</reference>
<feature type="transmembrane region" description="Helical" evidence="1">
    <location>
        <begin position="64"/>
        <end position="83"/>
    </location>
</feature>
<keyword evidence="3" id="KW-1185">Reference proteome</keyword>
<dbReference type="EMBL" id="JAZGSY010000014">
    <property type="protein sequence ID" value="KAL1843531.1"/>
    <property type="molecule type" value="Genomic_DNA"/>
</dbReference>
<protein>
    <submittedName>
        <fullName evidence="2">Uncharacterized protein</fullName>
    </submittedName>
</protein>
<keyword evidence="1" id="KW-0472">Membrane</keyword>
<gene>
    <name evidence="2" type="ORF">VTJ49DRAFT_1124</name>
</gene>
<feature type="transmembrane region" description="Helical" evidence="1">
    <location>
        <begin position="21"/>
        <end position="44"/>
    </location>
</feature>
<evidence type="ECO:0000256" key="1">
    <source>
        <dbReference type="SAM" id="Phobius"/>
    </source>
</evidence>
<evidence type="ECO:0000313" key="3">
    <source>
        <dbReference type="Proteomes" id="UP001583172"/>
    </source>
</evidence>
<keyword evidence="1" id="KW-0812">Transmembrane</keyword>
<name>A0ABR3VNW9_HUMIN</name>
<keyword evidence="1" id="KW-1133">Transmembrane helix</keyword>
<dbReference type="Proteomes" id="UP001583172">
    <property type="component" value="Unassembled WGS sequence"/>
</dbReference>
<evidence type="ECO:0000313" key="2">
    <source>
        <dbReference type="EMBL" id="KAL1843531.1"/>
    </source>
</evidence>
<organism evidence="2 3">
    <name type="scientific">Humicola insolens</name>
    <name type="common">Soft-rot fungus</name>
    <dbReference type="NCBI Taxonomy" id="85995"/>
    <lineage>
        <taxon>Eukaryota</taxon>
        <taxon>Fungi</taxon>
        <taxon>Dikarya</taxon>
        <taxon>Ascomycota</taxon>
        <taxon>Pezizomycotina</taxon>
        <taxon>Sordariomycetes</taxon>
        <taxon>Sordariomycetidae</taxon>
        <taxon>Sordariales</taxon>
        <taxon>Chaetomiaceae</taxon>
        <taxon>Mycothermus</taxon>
    </lineage>
</organism>
<comment type="caution">
    <text evidence="2">The sequence shown here is derived from an EMBL/GenBank/DDBJ whole genome shotgun (WGS) entry which is preliminary data.</text>
</comment>
<proteinExistence type="predicted"/>
<accession>A0ABR3VNW9</accession>
<sequence length="108" mass="11103">MAITTAIADLFHSATELLSSLFHAIYAVIHTITTQIIALFTGILSCIGDLGGALADALEGVIRFVLNNAPILAGLAAAGYIYLRVIQPAQTQGAGGRRNPAGAAKKAN</sequence>